<dbReference type="InterPro" id="IPR032675">
    <property type="entry name" value="LRR_dom_sf"/>
</dbReference>
<dbReference type="AlphaFoldDB" id="A0A067BCI4"/>
<proteinExistence type="predicted"/>
<name>A0A067BCI4_SAPPC</name>
<evidence type="ECO:0000313" key="1">
    <source>
        <dbReference type="EMBL" id="KDO15808.1"/>
    </source>
</evidence>
<evidence type="ECO:0000313" key="2">
    <source>
        <dbReference type="Proteomes" id="UP000030745"/>
    </source>
</evidence>
<sequence length="384" mass="42808">MSPSDPIEYFEMLSPTASVILNVCDVKIENVDAAILARVTRLGVNMINTSCCLRSVAVQVGNAPRLRELMLGLDVQELADDDALGLLQANTRATVRSMEIWLTSSTDSAPLNEVTARAVAQTIASFPVTKLSLNGVRATETGAKMLYDAMIDAPRLYDVEVSRSSDLARAFAAFGRPWTCPQRHEHDDICIARVNAAKETVFPQITSWSLQGVWSEMRSAIPTLQAMDHLRSLRLFFQTRLSDDEFVDVLAAIAPLPRRTLALGGVALLSTPYRVQWLLSMLEAKSSFTTLRLREAGLTIYGLDVMGSLLRHLWQLEYLDIGNNALTDNAVPQLMALIKWSSVHAIRLSDNDLSDDAMDSLHAFRRPRRRCDLIFYGDRFFNEM</sequence>
<reference evidence="1 2" key="1">
    <citation type="journal article" date="2013" name="PLoS Genet.">
        <title>Distinctive expansion of potential virulence genes in the genome of the oomycete fish pathogen Saprolegnia parasitica.</title>
        <authorList>
            <person name="Jiang R.H."/>
            <person name="de Bruijn I."/>
            <person name="Haas B.J."/>
            <person name="Belmonte R."/>
            <person name="Lobach L."/>
            <person name="Christie J."/>
            <person name="van den Ackerveken G."/>
            <person name="Bottin A."/>
            <person name="Bulone V."/>
            <person name="Diaz-Moreno S.M."/>
            <person name="Dumas B."/>
            <person name="Fan L."/>
            <person name="Gaulin E."/>
            <person name="Govers F."/>
            <person name="Grenville-Briggs L.J."/>
            <person name="Horner N.R."/>
            <person name="Levin J.Z."/>
            <person name="Mammella M."/>
            <person name="Meijer H.J."/>
            <person name="Morris P."/>
            <person name="Nusbaum C."/>
            <person name="Oome S."/>
            <person name="Phillips A.J."/>
            <person name="van Rooyen D."/>
            <person name="Rzeszutek E."/>
            <person name="Saraiva M."/>
            <person name="Secombes C.J."/>
            <person name="Seidl M.F."/>
            <person name="Snel B."/>
            <person name="Stassen J.H."/>
            <person name="Sykes S."/>
            <person name="Tripathy S."/>
            <person name="van den Berg H."/>
            <person name="Vega-Arreguin J.C."/>
            <person name="Wawra S."/>
            <person name="Young S.K."/>
            <person name="Zeng Q."/>
            <person name="Dieguez-Uribeondo J."/>
            <person name="Russ C."/>
            <person name="Tyler B.M."/>
            <person name="van West P."/>
        </authorList>
    </citation>
    <scope>NUCLEOTIDE SEQUENCE [LARGE SCALE GENOMIC DNA]</scope>
    <source>
        <strain evidence="1 2">CBS 223.65</strain>
    </source>
</reference>
<dbReference type="Gene3D" id="3.80.10.10">
    <property type="entry name" value="Ribonuclease Inhibitor"/>
    <property type="match status" value="1"/>
</dbReference>
<dbReference type="KEGG" id="spar:SPRG_18658"/>
<accession>A0A067BCI4</accession>
<dbReference type="GeneID" id="24140180"/>
<keyword evidence="2" id="KW-1185">Reference proteome</keyword>
<dbReference type="VEuPathDB" id="FungiDB:SPRG_18658"/>
<dbReference type="SUPFAM" id="SSF52047">
    <property type="entry name" value="RNI-like"/>
    <property type="match status" value="1"/>
</dbReference>
<dbReference type="OMA" id="INTSCCL"/>
<dbReference type="EMBL" id="KK584550">
    <property type="protein sequence ID" value="KDO15808.1"/>
    <property type="molecule type" value="Genomic_DNA"/>
</dbReference>
<dbReference type="Proteomes" id="UP000030745">
    <property type="component" value="Unassembled WGS sequence"/>
</dbReference>
<protein>
    <submittedName>
        <fullName evidence="1">Uncharacterized protein</fullName>
    </submittedName>
</protein>
<dbReference type="RefSeq" id="XP_012213484.1">
    <property type="nucleotide sequence ID" value="XM_012358094.1"/>
</dbReference>
<gene>
    <name evidence="1" type="ORF">SPRG_18658</name>
</gene>
<organism evidence="1 2">
    <name type="scientific">Saprolegnia parasitica (strain CBS 223.65)</name>
    <dbReference type="NCBI Taxonomy" id="695850"/>
    <lineage>
        <taxon>Eukaryota</taxon>
        <taxon>Sar</taxon>
        <taxon>Stramenopiles</taxon>
        <taxon>Oomycota</taxon>
        <taxon>Saprolegniomycetes</taxon>
        <taxon>Saprolegniales</taxon>
        <taxon>Saprolegniaceae</taxon>
        <taxon>Saprolegnia</taxon>
    </lineage>
</organism>